<dbReference type="InterPro" id="IPR025990">
    <property type="entry name" value="zinc_ribbon_bacterial"/>
</dbReference>
<name>U3CN66_9VIBR</name>
<keyword evidence="2" id="KW-1185">Reference proteome</keyword>
<sequence length="67" mass="7669">MKKYGEQFISCPHCGGHVGVILDTTQGNQDFYEDCPVCCHPIHLRMQLNQVKDNIDLDIDSDDEQIF</sequence>
<protein>
    <recommendedName>
        <fullName evidence="3">CPXCG motif-containing cysteine-rich protein</fullName>
    </recommendedName>
</protein>
<evidence type="ECO:0000313" key="2">
    <source>
        <dbReference type="Proteomes" id="UP000016562"/>
    </source>
</evidence>
<dbReference type="Proteomes" id="UP000016562">
    <property type="component" value="Unassembled WGS sequence"/>
</dbReference>
<comment type="caution">
    <text evidence="1">The sequence shown here is derived from an EMBL/GenBank/DDBJ whole genome shotgun (WGS) entry which is preliminary data.</text>
</comment>
<dbReference type="PIRSF" id="PIRSF037225">
    <property type="entry name" value="UCP037225"/>
    <property type="match status" value="1"/>
</dbReference>
<evidence type="ECO:0000313" key="1">
    <source>
        <dbReference type="EMBL" id="GAD79543.1"/>
    </source>
</evidence>
<dbReference type="InterPro" id="IPR017143">
    <property type="entry name" value="UCP037225"/>
</dbReference>
<proteinExistence type="predicted"/>
<dbReference type="RefSeq" id="WP_021713252.1">
    <property type="nucleotide sequence ID" value="NZ_BATM01000017.1"/>
</dbReference>
<dbReference type="STRING" id="1219080.VEZ01S_17_00300"/>
<reference evidence="1 2" key="1">
    <citation type="submission" date="2013-09" db="EMBL/GenBank/DDBJ databases">
        <title>Whole genome shotgun sequence of Vibrio ezurae NBRC 102218.</title>
        <authorList>
            <person name="Yoshida I."/>
            <person name="Hosoyama A."/>
            <person name="Numata M."/>
            <person name="Hashimoto M."/>
            <person name="Hosoyama Y."/>
            <person name="Tsuchikane K."/>
            <person name="Noguchi M."/>
            <person name="Hirakata S."/>
            <person name="Ichikawa N."/>
            <person name="Ohji S."/>
            <person name="Yamazoe A."/>
            <person name="Fujita N."/>
        </authorList>
    </citation>
    <scope>NUCLEOTIDE SEQUENCE [LARGE SCALE GENOMIC DNA]</scope>
    <source>
        <strain evidence="1 2">NBRC 102218</strain>
    </source>
</reference>
<evidence type="ECO:0008006" key="3">
    <source>
        <dbReference type="Google" id="ProtNLM"/>
    </source>
</evidence>
<accession>U3CN66</accession>
<gene>
    <name evidence="1" type="ORF">VEZ01S_17_00300</name>
</gene>
<dbReference type="OrthoDB" id="9814566at2"/>
<organism evidence="1 2">
    <name type="scientific">Vibrio ezurae NBRC 102218</name>
    <dbReference type="NCBI Taxonomy" id="1219080"/>
    <lineage>
        <taxon>Bacteria</taxon>
        <taxon>Pseudomonadati</taxon>
        <taxon>Pseudomonadota</taxon>
        <taxon>Gammaproteobacteria</taxon>
        <taxon>Vibrionales</taxon>
        <taxon>Vibrionaceae</taxon>
        <taxon>Vibrio</taxon>
    </lineage>
</organism>
<dbReference type="eggNOG" id="ENOG50331EB">
    <property type="taxonomic scope" value="Bacteria"/>
</dbReference>
<dbReference type="Pfam" id="PF14255">
    <property type="entry name" value="Zn_ribbon_21"/>
    <property type="match status" value="1"/>
</dbReference>
<dbReference type="EMBL" id="BATM01000017">
    <property type="protein sequence ID" value="GAD79543.1"/>
    <property type="molecule type" value="Genomic_DNA"/>
</dbReference>
<dbReference type="AlphaFoldDB" id="U3CN66"/>